<dbReference type="EMBL" id="JANBUH010000243">
    <property type="protein sequence ID" value="KAJ2752839.1"/>
    <property type="molecule type" value="Genomic_DNA"/>
</dbReference>
<evidence type="ECO:0000256" key="1">
    <source>
        <dbReference type="PROSITE-ProRule" id="PRU00267"/>
    </source>
</evidence>
<feature type="compositionally biased region" description="Polar residues" evidence="2">
    <location>
        <begin position="138"/>
        <end position="149"/>
    </location>
</feature>
<dbReference type="AlphaFoldDB" id="A0A9W8GXH8"/>
<evidence type="ECO:0000313" key="4">
    <source>
        <dbReference type="EMBL" id="KAJ2752839.1"/>
    </source>
</evidence>
<dbReference type="CDD" id="cd01389">
    <property type="entry name" value="HMG-box_ROX1-like"/>
    <property type="match status" value="1"/>
</dbReference>
<comment type="caution">
    <text evidence="4">The sequence shown here is derived from an EMBL/GenBank/DDBJ whole genome shotgun (WGS) entry which is preliminary data.</text>
</comment>
<proteinExistence type="predicted"/>
<gene>
    <name evidence="4" type="ORF">GGI19_003553</name>
</gene>
<keyword evidence="1" id="KW-0238">DNA-binding</keyword>
<feature type="domain" description="HMG box" evidence="3">
    <location>
        <begin position="339"/>
        <end position="407"/>
    </location>
</feature>
<name>A0A9W8GXH8_9FUNG</name>
<feature type="DNA-binding region" description="HMG box" evidence="1">
    <location>
        <begin position="339"/>
        <end position="407"/>
    </location>
</feature>
<evidence type="ECO:0000259" key="3">
    <source>
        <dbReference type="PROSITE" id="PS50118"/>
    </source>
</evidence>
<dbReference type="InterPro" id="IPR036910">
    <property type="entry name" value="HMG_box_dom_sf"/>
</dbReference>
<keyword evidence="1" id="KW-0539">Nucleus</keyword>
<dbReference type="SUPFAM" id="SSF47095">
    <property type="entry name" value="HMG-box"/>
    <property type="match status" value="1"/>
</dbReference>
<dbReference type="Pfam" id="PF00505">
    <property type="entry name" value="HMG_box"/>
    <property type="match status" value="1"/>
</dbReference>
<dbReference type="Gene3D" id="1.10.30.10">
    <property type="entry name" value="High mobility group box domain"/>
    <property type="match status" value="1"/>
</dbReference>
<keyword evidence="5" id="KW-1185">Reference proteome</keyword>
<feature type="compositionally biased region" description="Acidic residues" evidence="2">
    <location>
        <begin position="318"/>
        <end position="335"/>
    </location>
</feature>
<dbReference type="GO" id="GO:0005634">
    <property type="term" value="C:nucleus"/>
    <property type="evidence" value="ECO:0007669"/>
    <property type="project" value="UniProtKB-UniRule"/>
</dbReference>
<protein>
    <recommendedName>
        <fullName evidence="3">HMG box domain-containing protein</fullName>
    </recommendedName>
</protein>
<feature type="compositionally biased region" description="Basic residues" evidence="2">
    <location>
        <begin position="251"/>
        <end position="269"/>
    </location>
</feature>
<feature type="region of interest" description="Disordered" evidence="2">
    <location>
        <begin position="110"/>
        <end position="149"/>
    </location>
</feature>
<evidence type="ECO:0000313" key="5">
    <source>
        <dbReference type="Proteomes" id="UP001140011"/>
    </source>
</evidence>
<organism evidence="4 5">
    <name type="scientific">Coemansia pectinata</name>
    <dbReference type="NCBI Taxonomy" id="1052879"/>
    <lineage>
        <taxon>Eukaryota</taxon>
        <taxon>Fungi</taxon>
        <taxon>Fungi incertae sedis</taxon>
        <taxon>Zoopagomycota</taxon>
        <taxon>Kickxellomycotina</taxon>
        <taxon>Kickxellomycetes</taxon>
        <taxon>Kickxellales</taxon>
        <taxon>Kickxellaceae</taxon>
        <taxon>Coemansia</taxon>
    </lineage>
</organism>
<dbReference type="GO" id="GO:0003677">
    <property type="term" value="F:DNA binding"/>
    <property type="evidence" value="ECO:0007669"/>
    <property type="project" value="UniProtKB-UniRule"/>
</dbReference>
<feature type="compositionally biased region" description="Pro residues" evidence="2">
    <location>
        <begin position="116"/>
        <end position="126"/>
    </location>
</feature>
<feature type="region of interest" description="Disordered" evidence="2">
    <location>
        <begin position="219"/>
        <end position="337"/>
    </location>
</feature>
<dbReference type="InterPro" id="IPR009071">
    <property type="entry name" value="HMG_box_dom"/>
</dbReference>
<dbReference type="SMART" id="SM00398">
    <property type="entry name" value="HMG"/>
    <property type="match status" value="1"/>
</dbReference>
<sequence>MLNPQMGLHSPPFQPMDQMEDMDQLMHFEQLSQGELSVIQQLRRLQLARAQHTPVAGRHEPLGMLTCDARQYLEIRQGFSPILVPSHMLSTVREFISENLPRHMQALRGRQVMSPPQSPHPGPTPAYFPMSPGAEQPATPQVSTGFSFSDNAPSSLSGLGAALAHGSGAISPGSLSLQSQYSVTSPMSSLASGAPVSSSAMPSFGSTVNAMSSGLGLTASPSYMDTDDVSPLSQERDGSQDTPAPPTVGAKKARKPVPAKSRKTAKAPRKLTSSSQSPLPHKNGVHDYFSSDDNESILSDGKESSKRKTKKSTVNEIESTDADAQEGECGDEDDGECHLRKPPNAFILYRQAQNLKLRTDSPGINVEKASVLIGNKWKNEDEAVKDEYREQARLVRDLYFAKKKRIQAFQRARKIEREELALSPLSRTIAKPRRQTSGSNDLASQLVVAAARDLDSFSPEALAPMSPMSHQEFAAIRAAPVVRQSQSLSLGIDTQQLGSSVFGHASHLARNGAGSSTLTPGLSRLNTGSSFAMGGGSSDPSPFFGDATLSESAAQSISQQVATSLEHLKASFSESPQSSSLTAMVIDPPPLTAPSTTAEWASAAAAAAAAASVHSPDHGGWEGMLNSLFQKAG</sequence>
<dbReference type="PROSITE" id="PS50118">
    <property type="entry name" value="HMG_BOX_2"/>
    <property type="match status" value="1"/>
</dbReference>
<evidence type="ECO:0000256" key="2">
    <source>
        <dbReference type="SAM" id="MobiDB-lite"/>
    </source>
</evidence>
<accession>A0A9W8GXH8</accession>
<reference evidence="4" key="1">
    <citation type="submission" date="2022-07" db="EMBL/GenBank/DDBJ databases">
        <title>Phylogenomic reconstructions and comparative analyses of Kickxellomycotina fungi.</title>
        <authorList>
            <person name="Reynolds N.K."/>
            <person name="Stajich J.E."/>
            <person name="Barry K."/>
            <person name="Grigoriev I.V."/>
            <person name="Crous P."/>
            <person name="Smith M.E."/>
        </authorList>
    </citation>
    <scope>NUCLEOTIDE SEQUENCE</scope>
    <source>
        <strain evidence="4">BCRC 34297</strain>
    </source>
</reference>
<dbReference type="OrthoDB" id="6247875at2759"/>
<dbReference type="Proteomes" id="UP001140011">
    <property type="component" value="Unassembled WGS sequence"/>
</dbReference>